<protein>
    <submittedName>
        <fullName evidence="1">Uncharacterized protein</fullName>
    </submittedName>
</protein>
<evidence type="ECO:0000313" key="2">
    <source>
        <dbReference type="Proteomes" id="UP000799438"/>
    </source>
</evidence>
<dbReference type="GeneID" id="54300220"/>
<dbReference type="Proteomes" id="UP000799438">
    <property type="component" value="Unassembled WGS sequence"/>
</dbReference>
<proteinExistence type="predicted"/>
<dbReference type="RefSeq" id="XP_033391262.1">
    <property type="nucleotide sequence ID" value="XM_033542723.1"/>
</dbReference>
<dbReference type="AlphaFoldDB" id="A0A6A6AX93"/>
<reference evidence="1" key="1">
    <citation type="journal article" date="2020" name="Stud. Mycol.">
        <title>101 Dothideomycetes genomes: a test case for predicting lifestyles and emergence of pathogens.</title>
        <authorList>
            <person name="Haridas S."/>
            <person name="Albert R."/>
            <person name="Binder M."/>
            <person name="Bloem J."/>
            <person name="Labutti K."/>
            <person name="Salamov A."/>
            <person name="Andreopoulos B."/>
            <person name="Baker S."/>
            <person name="Barry K."/>
            <person name="Bills G."/>
            <person name="Bluhm B."/>
            <person name="Cannon C."/>
            <person name="Castanera R."/>
            <person name="Culley D."/>
            <person name="Daum C."/>
            <person name="Ezra D."/>
            <person name="Gonzalez J."/>
            <person name="Henrissat B."/>
            <person name="Kuo A."/>
            <person name="Liang C."/>
            <person name="Lipzen A."/>
            <person name="Lutzoni F."/>
            <person name="Magnuson J."/>
            <person name="Mondo S."/>
            <person name="Nolan M."/>
            <person name="Ohm R."/>
            <person name="Pangilinan J."/>
            <person name="Park H.-J."/>
            <person name="Ramirez L."/>
            <person name="Alfaro M."/>
            <person name="Sun H."/>
            <person name="Tritt A."/>
            <person name="Yoshinaga Y."/>
            <person name="Zwiers L.-H."/>
            <person name="Turgeon B."/>
            <person name="Goodwin S."/>
            <person name="Spatafora J."/>
            <person name="Crous P."/>
            <person name="Grigoriev I."/>
        </authorList>
    </citation>
    <scope>NUCLEOTIDE SEQUENCE</scope>
    <source>
        <strain evidence="1">CBS 121167</strain>
    </source>
</reference>
<sequence length="142" mass="15570">MPLTTALVVRGGGGGGGGVAGACVGAFDYGVWLVRWDGSRHGLVDCSRFHARCAKSVRKLYRDAKVRRGGLGVGGRGDDASSLRDLGLPMPEDYVQGLMGIWAATESDIVYLTELNADKMVAPEEVRRRRRRRGRRKGRRRR</sequence>
<keyword evidence="2" id="KW-1185">Reference proteome</keyword>
<evidence type="ECO:0000313" key="1">
    <source>
        <dbReference type="EMBL" id="KAF2135544.1"/>
    </source>
</evidence>
<dbReference type="EMBL" id="ML995572">
    <property type="protein sequence ID" value="KAF2135544.1"/>
    <property type="molecule type" value="Genomic_DNA"/>
</dbReference>
<accession>A0A6A6AX93</accession>
<name>A0A6A6AX93_9PEZI</name>
<organism evidence="1 2">
    <name type="scientific">Aplosporella prunicola CBS 121167</name>
    <dbReference type="NCBI Taxonomy" id="1176127"/>
    <lineage>
        <taxon>Eukaryota</taxon>
        <taxon>Fungi</taxon>
        <taxon>Dikarya</taxon>
        <taxon>Ascomycota</taxon>
        <taxon>Pezizomycotina</taxon>
        <taxon>Dothideomycetes</taxon>
        <taxon>Dothideomycetes incertae sedis</taxon>
        <taxon>Botryosphaeriales</taxon>
        <taxon>Aplosporellaceae</taxon>
        <taxon>Aplosporella</taxon>
    </lineage>
</organism>
<gene>
    <name evidence="1" type="ORF">K452DRAFT_303472</name>
</gene>